<protein>
    <recommendedName>
        <fullName evidence="3">Phospholipase D-like domain-containing protein</fullName>
    </recommendedName>
</protein>
<keyword evidence="2" id="KW-1185">Reference proteome</keyword>
<dbReference type="Proteomes" id="UP001201985">
    <property type="component" value="Unassembled WGS sequence"/>
</dbReference>
<dbReference type="EMBL" id="JALBUU010000034">
    <property type="protein sequence ID" value="MCI0755544.1"/>
    <property type="molecule type" value="Genomic_DNA"/>
</dbReference>
<evidence type="ECO:0000313" key="1">
    <source>
        <dbReference type="EMBL" id="MCI0755544.1"/>
    </source>
</evidence>
<name>A0ABS9WAD0_9PROT</name>
<evidence type="ECO:0000313" key="2">
    <source>
        <dbReference type="Proteomes" id="UP001201985"/>
    </source>
</evidence>
<gene>
    <name evidence="1" type="ORF">MON41_17685</name>
</gene>
<dbReference type="InterPro" id="IPR059166">
    <property type="entry name" value="PLD-like_cat"/>
</dbReference>
<dbReference type="CDD" id="cd09176">
    <property type="entry name" value="PLDc_unchar6"/>
    <property type="match status" value="1"/>
</dbReference>
<sequence length="816" mass="87035">MRLYERLGDTGYHTAIISSFGIDFEAFETIALSRLRGAGCRNVVLIADAAMVGLALNGGSPPPRSAGAHYLLVKASASGGVFHPKIFLQLGRKGGRMIVASANATGAGLAGNLELASLIECGGEDSGEQRLIAAGWAFLRRFLDERQQAVADKMDWARARTPWLLRARPAEGLETLVDGTQAAFIASGVSGGIGARFCRMVGDVSADRLIVLSPYWDERLAALRQLQERLDAADTAALIDTAQGLFPTDALRNGRAVRVGELAGFDERRFPKRNSRFVHAKLIVATTGDTDHVLVGSANCTLAALGRGDEPGINEEACLYRRVPAGRVLDELGLTVVANGGRTVDVADIPAYDPGEELPLDDARASDPGTFEAVFDRLRWWPSSPALGTDVARGSAIVELIANDDAIFDVPLEAAATPDTSPLAFSIPAGAARPRLARVRFQDGRRSGAAVVACVGELRSETREPMGSRGEKAAAALDDAQEEGLWLLEILDDLEAADRGAGTHPPSDAMVPRGPRVPDRGTGQPQMLDYAAFLAGRRRRVEPGERERNSLAGSASSRVRAFLNRALGVTLAGAEAESRPDDDREILRALDTGDEVSDGASAIEGGLELGQTAGLRAKTAHPALRRLADARAFGDAVNAFGKRIVDAKEIGAKDLLRLRALLTAIAIAGFGEATRKPTAVQVLPTAASGSAEAWPRLMGRALNAFFGGREPAVRRLELEAVHDRLPTDVLETWATCIWAGETALAASRCVPSLSALVPILERLVAQMTLWIALTPEERSSRDFIAVREALDARFQERLGLRRSQVTPIGRRTPIDA</sequence>
<proteinExistence type="predicted"/>
<comment type="caution">
    <text evidence="1">The sequence shown here is derived from an EMBL/GenBank/DDBJ whole genome shotgun (WGS) entry which is preliminary data.</text>
</comment>
<dbReference type="CDD" id="cd09117">
    <property type="entry name" value="PLDc_Bfil_DEXD_like"/>
    <property type="match status" value="1"/>
</dbReference>
<dbReference type="RefSeq" id="WP_241793454.1">
    <property type="nucleotide sequence ID" value="NZ_JALBUU010000034.1"/>
</dbReference>
<accession>A0ABS9WAD0</accession>
<reference evidence="1 2" key="1">
    <citation type="submission" date="2022-03" db="EMBL/GenBank/DDBJ databases">
        <title>Complete genome analysis of Roseomonas KG 17.1 : a prolific producer of plant growth promoters.</title>
        <authorList>
            <person name="Saadouli I."/>
            <person name="Najjari A."/>
            <person name="Mosbah A."/>
            <person name="Ouzari H.I."/>
        </authorList>
    </citation>
    <scope>NUCLEOTIDE SEQUENCE [LARGE SCALE GENOMIC DNA]</scope>
    <source>
        <strain evidence="1 2">KG17-1</strain>
    </source>
</reference>
<organism evidence="1 2">
    <name type="scientific">Teichococcus vastitatis</name>
    <dbReference type="NCBI Taxonomy" id="2307076"/>
    <lineage>
        <taxon>Bacteria</taxon>
        <taxon>Pseudomonadati</taxon>
        <taxon>Pseudomonadota</taxon>
        <taxon>Alphaproteobacteria</taxon>
        <taxon>Acetobacterales</taxon>
        <taxon>Roseomonadaceae</taxon>
        <taxon>Roseomonas</taxon>
    </lineage>
</organism>
<dbReference type="Gene3D" id="3.30.870.10">
    <property type="entry name" value="Endonuclease Chain A"/>
    <property type="match status" value="2"/>
</dbReference>
<evidence type="ECO:0008006" key="3">
    <source>
        <dbReference type="Google" id="ProtNLM"/>
    </source>
</evidence>